<dbReference type="RefSeq" id="WP_066592072.1">
    <property type="nucleotide sequence ID" value="NZ_CAJTBZ010000020.1"/>
</dbReference>
<dbReference type="PANTHER" id="PTHR43525:SF1">
    <property type="entry name" value="PROTEIN MALY"/>
    <property type="match status" value="1"/>
</dbReference>
<dbReference type="InterPro" id="IPR004839">
    <property type="entry name" value="Aminotransferase_I/II_large"/>
</dbReference>
<dbReference type="GeneID" id="78363681"/>
<dbReference type="Proteomes" id="UP000214610">
    <property type="component" value="Unassembled WGS sequence"/>
</dbReference>
<dbReference type="EC" id="4.4.1.13" evidence="2"/>
<dbReference type="InterPro" id="IPR015422">
    <property type="entry name" value="PyrdxlP-dep_Trfase_small"/>
</dbReference>
<dbReference type="PANTHER" id="PTHR43525">
    <property type="entry name" value="PROTEIN MALY"/>
    <property type="match status" value="1"/>
</dbReference>
<dbReference type="Gene3D" id="3.90.1150.10">
    <property type="entry name" value="Aspartate Aminotransferase, domain 1"/>
    <property type="match status" value="1"/>
</dbReference>
<keyword evidence="3" id="KW-0663">Pyridoxal phosphate</keyword>
<proteinExistence type="inferred from homology"/>
<evidence type="ECO:0000313" key="7">
    <source>
        <dbReference type="EMBL" id="OXE50392.1"/>
    </source>
</evidence>
<keyword evidence="4" id="KW-0456">Lyase</keyword>
<reference evidence="8" key="1">
    <citation type="submission" date="2017-05" db="EMBL/GenBank/DDBJ databases">
        <title>Improved OligoMM genomes.</title>
        <authorList>
            <person name="Garzetti D."/>
        </authorList>
    </citation>
    <scope>NUCLEOTIDE SEQUENCE [LARGE SCALE GENOMIC DNA]</scope>
    <source>
        <strain evidence="8">YL45</strain>
    </source>
</reference>
<organism evidence="7 8">
    <name type="scientific">Turicimonas muris</name>
    <dbReference type="NCBI Taxonomy" id="1796652"/>
    <lineage>
        <taxon>Bacteria</taxon>
        <taxon>Pseudomonadati</taxon>
        <taxon>Pseudomonadota</taxon>
        <taxon>Betaproteobacteria</taxon>
        <taxon>Burkholderiales</taxon>
        <taxon>Sutterellaceae</taxon>
        <taxon>Turicimonas</taxon>
    </lineage>
</organism>
<sequence length="402" mass="46083">MFDFETWVDRCGHDSMSADRLKNDLWQLPVGNPKPGFDPIPLWLADMNFATAPCVIEVIKKRLDHPIFGYFAPSAKYYEAIKKWQKDSFGVTDLSEQNIGYQNGVLGGVTSALSVLTDRGGAVLVHSPIYSGFLTQLKRNGYEIVLSDLVVDEAGVWRMDFADMERKIQQYKIHTLLFCSPHNPTGRVWSREELERLSDLCEKYDIYVICDEIWADFSLFGNRHIPLQTVSLALRERTMAFYSPSKTFNLAGIVGAYHIVYNQRLMDRLSWQSCTSHYNDMNVLTMHALIGAYSEQGRIWLDELKQVLEENITYTTHFIHQNFEGIRLVKPQGTFVMLLECSQWCQKHGVAIEEVLLRGVEAGVIWRDGKAFNVPCGIRMNVGIPFAKIKEVCDRLLKYVFI</sequence>
<dbReference type="Gene3D" id="3.40.640.10">
    <property type="entry name" value="Type I PLP-dependent aspartate aminotransferase-like (Major domain)"/>
    <property type="match status" value="1"/>
</dbReference>
<dbReference type="SUPFAM" id="SSF53383">
    <property type="entry name" value="PLP-dependent transferases"/>
    <property type="match status" value="1"/>
</dbReference>
<dbReference type="InterPro" id="IPR015421">
    <property type="entry name" value="PyrdxlP-dep_Trfase_major"/>
</dbReference>
<dbReference type="GO" id="GO:0008483">
    <property type="term" value="F:transaminase activity"/>
    <property type="evidence" value="ECO:0007669"/>
    <property type="project" value="UniProtKB-KW"/>
</dbReference>
<evidence type="ECO:0000256" key="2">
    <source>
        <dbReference type="ARBA" id="ARBA00012224"/>
    </source>
</evidence>
<keyword evidence="7" id="KW-0032">Aminotransferase</keyword>
<comment type="similarity">
    <text evidence="5">Belongs to the class-II pyridoxal-phosphate-dependent aminotransferase family. MalY/PatB cystathionine beta-lyase subfamily.</text>
</comment>
<evidence type="ECO:0000259" key="6">
    <source>
        <dbReference type="Pfam" id="PF00155"/>
    </source>
</evidence>
<dbReference type="Pfam" id="PF00155">
    <property type="entry name" value="Aminotran_1_2"/>
    <property type="match status" value="1"/>
</dbReference>
<evidence type="ECO:0000256" key="3">
    <source>
        <dbReference type="ARBA" id="ARBA00022898"/>
    </source>
</evidence>
<protein>
    <recommendedName>
        <fullName evidence="2">cysteine-S-conjugate beta-lyase</fullName>
        <ecNumber evidence="2">4.4.1.13</ecNumber>
    </recommendedName>
</protein>
<dbReference type="CDD" id="cd00609">
    <property type="entry name" value="AAT_like"/>
    <property type="match status" value="1"/>
</dbReference>
<dbReference type="GO" id="GO:0030170">
    <property type="term" value="F:pyridoxal phosphate binding"/>
    <property type="evidence" value="ECO:0007669"/>
    <property type="project" value="InterPro"/>
</dbReference>
<evidence type="ECO:0000256" key="4">
    <source>
        <dbReference type="ARBA" id="ARBA00023239"/>
    </source>
</evidence>
<evidence type="ECO:0000313" key="8">
    <source>
        <dbReference type="Proteomes" id="UP000214610"/>
    </source>
</evidence>
<accession>A0A227KQ54</accession>
<evidence type="ECO:0000256" key="1">
    <source>
        <dbReference type="ARBA" id="ARBA00001933"/>
    </source>
</evidence>
<feature type="domain" description="Aminotransferase class I/classII large" evidence="6">
    <location>
        <begin position="48"/>
        <end position="396"/>
    </location>
</feature>
<comment type="cofactor">
    <cofactor evidence="1">
        <name>pyridoxal 5'-phosphate</name>
        <dbReference type="ChEBI" id="CHEBI:597326"/>
    </cofactor>
</comment>
<name>A0A227KQ54_9BURK</name>
<dbReference type="AlphaFoldDB" id="A0A227KQ54"/>
<dbReference type="GO" id="GO:0047804">
    <property type="term" value="F:cysteine-S-conjugate beta-lyase activity"/>
    <property type="evidence" value="ECO:0007669"/>
    <property type="project" value="UniProtKB-EC"/>
</dbReference>
<comment type="caution">
    <text evidence="7">The sequence shown here is derived from an EMBL/GenBank/DDBJ whole genome shotgun (WGS) entry which is preliminary data.</text>
</comment>
<gene>
    <name evidence="7" type="ORF">ADH67_05275</name>
</gene>
<keyword evidence="7" id="KW-0808">Transferase</keyword>
<dbReference type="InterPro" id="IPR015424">
    <property type="entry name" value="PyrdxlP-dep_Trfase"/>
</dbReference>
<keyword evidence="8" id="KW-1185">Reference proteome</keyword>
<dbReference type="EMBL" id="NHMP01000002">
    <property type="protein sequence ID" value="OXE50392.1"/>
    <property type="molecule type" value="Genomic_DNA"/>
</dbReference>
<dbReference type="InterPro" id="IPR051798">
    <property type="entry name" value="Class-II_PLP-Dep_Aminotrans"/>
</dbReference>
<evidence type="ECO:0000256" key="5">
    <source>
        <dbReference type="ARBA" id="ARBA00037974"/>
    </source>
</evidence>